<accession>A0A381WNB4</accession>
<gene>
    <name evidence="1" type="ORF">METZ01_LOCUS106532</name>
</gene>
<protein>
    <submittedName>
        <fullName evidence="1">Uncharacterized protein</fullName>
    </submittedName>
</protein>
<name>A0A381WNB4_9ZZZZ</name>
<evidence type="ECO:0000313" key="1">
    <source>
        <dbReference type="EMBL" id="SVA53678.1"/>
    </source>
</evidence>
<dbReference type="EMBL" id="UINC01012271">
    <property type="protein sequence ID" value="SVA53678.1"/>
    <property type="molecule type" value="Genomic_DNA"/>
</dbReference>
<organism evidence="1">
    <name type="scientific">marine metagenome</name>
    <dbReference type="NCBI Taxonomy" id="408172"/>
    <lineage>
        <taxon>unclassified sequences</taxon>
        <taxon>metagenomes</taxon>
        <taxon>ecological metagenomes</taxon>
    </lineage>
</organism>
<feature type="non-terminal residue" evidence="1">
    <location>
        <position position="1"/>
    </location>
</feature>
<reference evidence="1" key="1">
    <citation type="submission" date="2018-05" db="EMBL/GenBank/DDBJ databases">
        <authorList>
            <person name="Lanie J.A."/>
            <person name="Ng W.-L."/>
            <person name="Kazmierczak K.M."/>
            <person name="Andrzejewski T.M."/>
            <person name="Davidsen T.M."/>
            <person name="Wayne K.J."/>
            <person name="Tettelin H."/>
            <person name="Glass J.I."/>
            <person name="Rusch D."/>
            <person name="Podicherti R."/>
            <person name="Tsui H.-C.T."/>
            <person name="Winkler M.E."/>
        </authorList>
    </citation>
    <scope>NUCLEOTIDE SEQUENCE</scope>
</reference>
<sequence length="51" mass="5583">DMVFYETPDGGAVFSSSSIAWAGSLSHNGYDNNVSKITENVLKRFLDPTPF</sequence>
<proteinExistence type="predicted"/>
<dbReference type="AlphaFoldDB" id="A0A381WNB4"/>